<dbReference type="EMBL" id="JACHKY010000007">
    <property type="protein sequence ID" value="MBB4799678.1"/>
    <property type="molecule type" value="Genomic_DNA"/>
</dbReference>
<evidence type="ECO:0000313" key="2">
    <source>
        <dbReference type="EMBL" id="MBB4799678.1"/>
    </source>
</evidence>
<protein>
    <submittedName>
        <fullName evidence="2">Uncharacterized protein</fullName>
    </submittedName>
</protein>
<organism evidence="2 3">
    <name type="scientific">Brevundimonas bullata</name>
    <dbReference type="NCBI Taxonomy" id="13160"/>
    <lineage>
        <taxon>Bacteria</taxon>
        <taxon>Pseudomonadati</taxon>
        <taxon>Pseudomonadota</taxon>
        <taxon>Alphaproteobacteria</taxon>
        <taxon>Caulobacterales</taxon>
        <taxon>Caulobacteraceae</taxon>
        <taxon>Brevundimonas</taxon>
    </lineage>
</organism>
<keyword evidence="3" id="KW-1185">Reference proteome</keyword>
<dbReference type="Proteomes" id="UP000539957">
    <property type="component" value="Unassembled WGS sequence"/>
</dbReference>
<accession>A0A7W7ISU6</accession>
<feature type="compositionally biased region" description="Polar residues" evidence="1">
    <location>
        <begin position="100"/>
        <end position="110"/>
    </location>
</feature>
<reference evidence="2 3" key="1">
    <citation type="submission" date="2020-08" db="EMBL/GenBank/DDBJ databases">
        <title>Functional genomics of gut bacteria from endangered species of beetles.</title>
        <authorList>
            <person name="Carlos-Shanley C."/>
        </authorList>
    </citation>
    <scope>NUCLEOTIDE SEQUENCE [LARGE SCALE GENOMIC DNA]</scope>
    <source>
        <strain evidence="2 3">S00123</strain>
    </source>
</reference>
<name>A0A7W7ISU6_9CAUL</name>
<proteinExistence type="predicted"/>
<feature type="region of interest" description="Disordered" evidence="1">
    <location>
        <begin position="96"/>
        <end position="125"/>
    </location>
</feature>
<evidence type="ECO:0000313" key="3">
    <source>
        <dbReference type="Proteomes" id="UP000539957"/>
    </source>
</evidence>
<gene>
    <name evidence="2" type="ORF">HNP32_003438</name>
</gene>
<evidence type="ECO:0000256" key="1">
    <source>
        <dbReference type="SAM" id="MobiDB-lite"/>
    </source>
</evidence>
<feature type="compositionally biased region" description="Basic and acidic residues" evidence="1">
    <location>
        <begin position="113"/>
        <end position="123"/>
    </location>
</feature>
<comment type="caution">
    <text evidence="2">The sequence shown here is derived from an EMBL/GenBank/DDBJ whole genome shotgun (WGS) entry which is preliminary data.</text>
</comment>
<sequence length="176" mass="19751">MPALREAALTPATEDQIRQIIGARFALFPQPQRNDGQWAAWWADYYDALRGLTPYAVEAGMAAWVRSPEAEFMAKPGKLRELALTVPNENVWARAHHRAQTASRPVASQQEPAKPEPERERPSPEAVKAMLADFRLKMAEKDTFRDIRAKIRPSPQARVDETGISAEARALMARHA</sequence>
<dbReference type="AlphaFoldDB" id="A0A7W7ISU6"/>